<dbReference type="InterPro" id="IPR002885">
    <property type="entry name" value="PPR_rpt"/>
</dbReference>
<reference evidence="4 5" key="2">
    <citation type="journal article" date="2012" name="Open Biol.">
        <title>Characteristics of nucleosomes and linker DNA regions on the genome of the basidiomycete Mixia osmundae revealed by mono- and dinucleosome mapping.</title>
        <authorList>
            <person name="Nishida H."/>
            <person name="Kondo S."/>
            <person name="Matsumoto T."/>
            <person name="Suzuki Y."/>
            <person name="Yoshikawa H."/>
            <person name="Taylor T.D."/>
            <person name="Sugiyama J."/>
        </authorList>
    </citation>
    <scope>NUCLEOTIDE SEQUENCE [LARGE SCALE GENOMIC DNA]</scope>
    <source>
        <strain evidence="5">CBS 9802 / IAM 14324 / JCM 22182 / KY 12970</strain>
    </source>
</reference>
<dbReference type="OrthoDB" id="411857at2759"/>
<reference evidence="4 5" key="1">
    <citation type="journal article" date="2011" name="J. Gen. Appl. Microbiol.">
        <title>Draft genome sequencing of the enigmatic basidiomycete Mixia osmundae.</title>
        <authorList>
            <person name="Nishida H."/>
            <person name="Nagatsuka Y."/>
            <person name="Sugiyama J."/>
        </authorList>
    </citation>
    <scope>NUCLEOTIDE SEQUENCE [LARGE SCALE GENOMIC DNA]</scope>
    <source>
        <strain evidence="5">CBS 9802 / IAM 14324 / JCM 22182 / KY 12970</strain>
    </source>
</reference>
<dbReference type="PROSITE" id="PS51375">
    <property type="entry name" value="PPR"/>
    <property type="match status" value="1"/>
</dbReference>
<feature type="compositionally biased region" description="Polar residues" evidence="3">
    <location>
        <begin position="1351"/>
        <end position="1360"/>
    </location>
</feature>
<dbReference type="PANTHER" id="PTHR47933:SF69">
    <property type="entry name" value="OS07G0513200 PROTEIN"/>
    <property type="match status" value="1"/>
</dbReference>
<accession>G7DUI9</accession>
<feature type="region of interest" description="Disordered" evidence="3">
    <location>
        <begin position="36"/>
        <end position="108"/>
    </location>
</feature>
<dbReference type="PANTHER" id="PTHR47933">
    <property type="entry name" value="PENTATRICOPEPTIDE REPEAT-CONTAINING PROTEIN 1, MITOCHONDRIAL"/>
    <property type="match status" value="1"/>
</dbReference>
<dbReference type="GO" id="GO:0003729">
    <property type="term" value="F:mRNA binding"/>
    <property type="evidence" value="ECO:0007669"/>
    <property type="project" value="TreeGrafter"/>
</dbReference>
<dbReference type="Pfam" id="PF13041">
    <property type="entry name" value="PPR_2"/>
    <property type="match status" value="1"/>
</dbReference>
<evidence type="ECO:0000256" key="1">
    <source>
        <dbReference type="ARBA" id="ARBA00022737"/>
    </source>
</evidence>
<name>G7DUI9_MIXOS</name>
<keyword evidence="1" id="KW-0677">Repeat</keyword>
<dbReference type="HOGENOM" id="CLU_254044_0_0_1"/>
<dbReference type="RefSeq" id="XP_014564972.1">
    <property type="nucleotide sequence ID" value="XM_014709486.1"/>
</dbReference>
<feature type="region of interest" description="Disordered" evidence="3">
    <location>
        <begin position="865"/>
        <end position="888"/>
    </location>
</feature>
<dbReference type="InterPro" id="IPR011990">
    <property type="entry name" value="TPR-like_helical_dom_sf"/>
</dbReference>
<evidence type="ECO:0008006" key="6">
    <source>
        <dbReference type="Google" id="ProtNLM"/>
    </source>
</evidence>
<keyword evidence="5" id="KW-1185">Reference proteome</keyword>
<dbReference type="EMBL" id="BABT02000029">
    <property type="protein sequence ID" value="GAA94249.1"/>
    <property type="molecule type" value="Genomic_DNA"/>
</dbReference>
<gene>
    <name evidence="4" type="primary">Mo00898</name>
    <name evidence="4" type="ORF">E5Q_00898</name>
</gene>
<dbReference type="STRING" id="764103.G7DUI9"/>
<dbReference type="eggNOG" id="KOG4197">
    <property type="taxonomic scope" value="Eukaryota"/>
</dbReference>
<evidence type="ECO:0000256" key="3">
    <source>
        <dbReference type="SAM" id="MobiDB-lite"/>
    </source>
</evidence>
<comment type="caution">
    <text evidence="4">The sequence shown here is derived from an EMBL/GenBank/DDBJ whole genome shotgun (WGS) entry which is preliminary data.</text>
</comment>
<organism evidence="4 5">
    <name type="scientific">Mixia osmundae (strain CBS 9802 / IAM 14324 / JCM 22182 / KY 12970)</name>
    <dbReference type="NCBI Taxonomy" id="764103"/>
    <lineage>
        <taxon>Eukaryota</taxon>
        <taxon>Fungi</taxon>
        <taxon>Dikarya</taxon>
        <taxon>Basidiomycota</taxon>
        <taxon>Pucciniomycotina</taxon>
        <taxon>Mixiomycetes</taxon>
        <taxon>Mixiales</taxon>
        <taxon>Mixiaceae</taxon>
        <taxon>Mixia</taxon>
    </lineage>
</organism>
<feature type="compositionally biased region" description="Basic and acidic residues" evidence="3">
    <location>
        <begin position="99"/>
        <end position="108"/>
    </location>
</feature>
<proteinExistence type="predicted"/>
<evidence type="ECO:0000313" key="5">
    <source>
        <dbReference type="Proteomes" id="UP000009131"/>
    </source>
</evidence>
<dbReference type="InterPro" id="IPR051240">
    <property type="entry name" value="Mito_RNA-Proc/Resp"/>
</dbReference>
<feature type="compositionally biased region" description="Polar residues" evidence="3">
    <location>
        <begin position="86"/>
        <end position="98"/>
    </location>
</feature>
<feature type="region of interest" description="Disordered" evidence="3">
    <location>
        <begin position="1338"/>
        <end position="1360"/>
    </location>
</feature>
<protein>
    <recommendedName>
        <fullName evidence="6">Pentacotripeptide-repeat region of PRORP domain-containing protein</fullName>
    </recommendedName>
</protein>
<sequence length="1405" mass="153897">MLYKAAISASPWKLAHLANRSHQQFQALKSALNLGNSTTTAGPTNASSSSSSLGSQTTGGASGGAGGAKWHAGSRTFSYNHGKLANQPTSASSSSQETGRSDDEREECQQQRIDNLIWRSTGQQTVWRPIRPKSLLASTSQRQQSNAGDLAATDIQVSRLLHDRLRTVIHPDSAKSDTQTPRSALTELAQPTIIPGSSTRTPWPDMLAEPSRQQRRRNSTTAYANEDHPANELPPALTRRASTVGQRPRRRTAERRRSSSDLLSDTRLQMSTEQTRISAALARADDYEHPDPGSIEKICQSYMVDRAMYHPAIHERLLIAYSRLLPDKPAESISIFQSMLEYQLQPSYRAFAYAITAYIRAANLRRNVRTVLAKQLRLEANLVDSATLDARQAEYARLDHNDELESAFKLIEALAGHASNIQPHALEEVFCLACREDRLDIAYRALDIFGPGKAAPASKKLYAYLAAAQTRADDMAGADASRKAFDECQLVVSSHELVNPKTQNNRARLAHYEFELMHASLIDYHLRHGNLAEGLSRFDAALSSAAVAAVDRLQGASRMLAAITKTLVGDGKIDAAKQRVSQFNSFGLMSPSRDRTVRNYIVEQILTLPIQQHTLASLKYVFELYSYNVNTPEWDHGLVKHDTRFALAADVIAFSAAYALQDTTPRHERAEIMTLAMQLWQEVVIATARPTSAVILALVRDARQNSAVAILRALVLVPDSEQLLANVVSYWTAASTPEQVFAVISDATRALPYTASPSALAMLYDVVRASPDSSDIARNIAAVSAIHLHEHSSLGQREVALLLAAHLTALENDQSIDTASIATNLLASQDALQITLSAESLKRDLSDPVARAGILSGISKTLDGSSTIAVSSSPSTGSPTSTLPSSVGTVAAPSLAERRELPPPAHADCRSSRMRLIRAADAPPPNRDLSNRIGDLCRIRQSLSALRVYETALARGQLPYVQTMTELIDSLGAGASRYKVADMPLRELYLQTYELLSDVTLPHQTMIELWQSLESGMIIALASTGHIDDAILHRDRLYREGLRPSADAYALLIQHAHSTTDDARVALAIFEEAKAAGCVPNAFLYNNVISKSAKAKRIGVASRLLEEMKAAGLRPTHVTYGSLIAGKLRAGDEEGALELYDEMTSLSHYKAAVPPLNSLMQHFIGKSDRQRAVQYLDCLLNARLRPTAHTYRLMIDIHAGLQPFDNQAALRIFDELCAPGGYGVQPIHWTALIRGYGIAQNDLDKAVETFESIASHPSLGRRRVADVRDELVYETLFEVLQAHQRYDLVERFAQMMRSEGVPVTAYIANKLIKLYASAGQIAQARAVFEGLCDPPTGVAGHPNRSAEARPAQTSTTFREPSTYQAAVRAELEAGERSRAVEMVELARQRGYPPLVFQAIADELEQ</sequence>
<feature type="repeat" description="PPR" evidence="2">
    <location>
        <begin position="1081"/>
        <end position="1115"/>
    </location>
</feature>
<dbReference type="Proteomes" id="UP000009131">
    <property type="component" value="Unassembled WGS sequence"/>
</dbReference>
<feature type="region of interest" description="Disordered" evidence="3">
    <location>
        <begin position="168"/>
        <end position="269"/>
    </location>
</feature>
<evidence type="ECO:0000313" key="4">
    <source>
        <dbReference type="EMBL" id="GAA94249.1"/>
    </source>
</evidence>
<feature type="compositionally biased region" description="Low complexity" evidence="3">
    <location>
        <begin position="36"/>
        <end position="59"/>
    </location>
</feature>
<evidence type="ECO:0000256" key="2">
    <source>
        <dbReference type="PROSITE-ProRule" id="PRU00708"/>
    </source>
</evidence>
<dbReference type="Gene3D" id="1.25.40.10">
    <property type="entry name" value="Tetratricopeptide repeat domain"/>
    <property type="match status" value="2"/>
</dbReference>
<dbReference type="InParanoid" id="G7DUI9"/>